<name>A0A1B0D9G3_PHLPP</name>
<dbReference type="VEuPathDB" id="VectorBase:PPAPM1_005234"/>
<dbReference type="AlphaFoldDB" id="A0A1B0D9G3"/>
<keyword evidence="2" id="KW-0472">Membrane</keyword>
<organism evidence="3 4">
    <name type="scientific">Phlebotomus papatasi</name>
    <name type="common">Sandfly</name>
    <dbReference type="NCBI Taxonomy" id="29031"/>
    <lineage>
        <taxon>Eukaryota</taxon>
        <taxon>Metazoa</taxon>
        <taxon>Ecdysozoa</taxon>
        <taxon>Arthropoda</taxon>
        <taxon>Hexapoda</taxon>
        <taxon>Insecta</taxon>
        <taxon>Pterygota</taxon>
        <taxon>Neoptera</taxon>
        <taxon>Endopterygota</taxon>
        <taxon>Diptera</taxon>
        <taxon>Nematocera</taxon>
        <taxon>Psychodoidea</taxon>
        <taxon>Psychodidae</taxon>
        <taxon>Phlebotomus</taxon>
        <taxon>Phlebotomus</taxon>
    </lineage>
</organism>
<feature type="region of interest" description="Disordered" evidence="1">
    <location>
        <begin position="119"/>
        <end position="141"/>
    </location>
</feature>
<dbReference type="VEuPathDB" id="VectorBase:PPAI004275"/>
<keyword evidence="2" id="KW-1133">Transmembrane helix</keyword>
<evidence type="ECO:0000313" key="3">
    <source>
        <dbReference type="EnsemblMetazoa" id="PPAI004275-PA"/>
    </source>
</evidence>
<keyword evidence="4" id="KW-1185">Reference proteome</keyword>
<feature type="compositionally biased region" description="Acidic residues" evidence="1">
    <location>
        <begin position="121"/>
        <end position="133"/>
    </location>
</feature>
<reference evidence="3" key="1">
    <citation type="submission" date="2022-08" db="UniProtKB">
        <authorList>
            <consortium name="EnsemblMetazoa"/>
        </authorList>
    </citation>
    <scope>IDENTIFICATION</scope>
    <source>
        <strain evidence="3">Israel</strain>
    </source>
</reference>
<evidence type="ECO:0000313" key="4">
    <source>
        <dbReference type="Proteomes" id="UP000092462"/>
    </source>
</evidence>
<feature type="transmembrane region" description="Helical" evidence="2">
    <location>
        <begin position="58"/>
        <end position="81"/>
    </location>
</feature>
<protein>
    <submittedName>
        <fullName evidence="3">Uncharacterized protein</fullName>
    </submittedName>
</protein>
<sequence length="141" mass="15225">PGGCINSSPAGKRRIQIGAEQALSQLGVGAFGAFGQTASTFLDPEAKGFLNHLTSPQITIAALTVAALLLIICIILIVTVVKKNSYHRYTGIKYNKLSQNYQKTVVRVPVEDTMVGGLCHDDDDEEDEEEADGEVTLYRNT</sequence>
<evidence type="ECO:0000256" key="1">
    <source>
        <dbReference type="SAM" id="MobiDB-lite"/>
    </source>
</evidence>
<accession>A0A1B0D9G3</accession>
<keyword evidence="2" id="KW-0812">Transmembrane</keyword>
<dbReference type="Proteomes" id="UP000092462">
    <property type="component" value="Unassembled WGS sequence"/>
</dbReference>
<dbReference type="EnsemblMetazoa" id="PPAI004275-RA">
    <property type="protein sequence ID" value="PPAI004275-PA"/>
    <property type="gene ID" value="PPAI004275"/>
</dbReference>
<dbReference type="EMBL" id="AJVK01028213">
    <property type="status" value="NOT_ANNOTATED_CDS"/>
    <property type="molecule type" value="Genomic_DNA"/>
</dbReference>
<evidence type="ECO:0000256" key="2">
    <source>
        <dbReference type="SAM" id="Phobius"/>
    </source>
</evidence>
<proteinExistence type="predicted"/>